<dbReference type="WBParaSite" id="ES5_v2.g14336.t1">
    <property type="protein sequence ID" value="ES5_v2.g14336.t1"/>
    <property type="gene ID" value="ES5_v2.g14336"/>
</dbReference>
<proteinExistence type="predicted"/>
<evidence type="ECO:0000313" key="2">
    <source>
        <dbReference type="WBParaSite" id="ES5_v2.g14336.t1"/>
    </source>
</evidence>
<reference evidence="2" key="1">
    <citation type="submission" date="2022-11" db="UniProtKB">
        <authorList>
            <consortium name="WormBaseParasite"/>
        </authorList>
    </citation>
    <scope>IDENTIFICATION</scope>
</reference>
<evidence type="ECO:0000313" key="1">
    <source>
        <dbReference type="Proteomes" id="UP000887579"/>
    </source>
</evidence>
<name>A0AC34FAU1_9BILA</name>
<dbReference type="Proteomes" id="UP000887579">
    <property type="component" value="Unplaced"/>
</dbReference>
<organism evidence="1 2">
    <name type="scientific">Panagrolaimus sp. ES5</name>
    <dbReference type="NCBI Taxonomy" id="591445"/>
    <lineage>
        <taxon>Eukaryota</taxon>
        <taxon>Metazoa</taxon>
        <taxon>Ecdysozoa</taxon>
        <taxon>Nematoda</taxon>
        <taxon>Chromadorea</taxon>
        <taxon>Rhabditida</taxon>
        <taxon>Tylenchina</taxon>
        <taxon>Panagrolaimomorpha</taxon>
        <taxon>Panagrolaimoidea</taxon>
        <taxon>Panagrolaimidae</taxon>
        <taxon>Panagrolaimus</taxon>
    </lineage>
</organism>
<protein>
    <submittedName>
        <fullName evidence="2">Uncharacterized protein</fullName>
    </submittedName>
</protein>
<accession>A0AC34FAU1</accession>
<sequence>MFLIPFNDTFYDNDVTLTGMKPPLTTLLPNALTENTNVKFANTPCSLAAAKKAKLYCEPLEPDANFYLADVSSLSNYELPKMLTKYSTAGNVIVTFRGMLKRTTLYTRKTEIWKLISDIGGTFSLYTGFTFLSILETIAFFSSSRLRKSATQDEQTLMERKNPPIRFPIQSKKIKKAAESLKQKTKNVWKRFKKS</sequence>